<evidence type="ECO:0000256" key="9">
    <source>
        <dbReference type="ARBA" id="ARBA00023002"/>
    </source>
</evidence>
<dbReference type="InterPro" id="IPR001128">
    <property type="entry name" value="Cyt_P450"/>
</dbReference>
<dbReference type="InParanoid" id="A0A139WGT7"/>
<comment type="cofactor">
    <cofactor evidence="1 13">
        <name>heme</name>
        <dbReference type="ChEBI" id="CHEBI:30413"/>
    </cofactor>
</comment>
<reference evidence="15 16" key="1">
    <citation type="journal article" date="2008" name="Nature">
        <title>The genome of the model beetle and pest Tribolium castaneum.</title>
        <authorList>
            <consortium name="Tribolium Genome Sequencing Consortium"/>
            <person name="Richards S."/>
            <person name="Gibbs R.A."/>
            <person name="Weinstock G.M."/>
            <person name="Brown S.J."/>
            <person name="Denell R."/>
            <person name="Beeman R.W."/>
            <person name="Gibbs R."/>
            <person name="Beeman R.W."/>
            <person name="Brown S.J."/>
            <person name="Bucher G."/>
            <person name="Friedrich M."/>
            <person name="Grimmelikhuijzen C.J."/>
            <person name="Klingler M."/>
            <person name="Lorenzen M."/>
            <person name="Richards S."/>
            <person name="Roth S."/>
            <person name="Schroder R."/>
            <person name="Tautz D."/>
            <person name="Zdobnov E.M."/>
            <person name="Muzny D."/>
            <person name="Gibbs R.A."/>
            <person name="Weinstock G.M."/>
            <person name="Attaway T."/>
            <person name="Bell S."/>
            <person name="Buhay C.J."/>
            <person name="Chandrabose M.N."/>
            <person name="Chavez D."/>
            <person name="Clerk-Blankenburg K.P."/>
            <person name="Cree A."/>
            <person name="Dao M."/>
            <person name="Davis C."/>
            <person name="Chacko J."/>
            <person name="Dinh H."/>
            <person name="Dugan-Rocha S."/>
            <person name="Fowler G."/>
            <person name="Garner T.T."/>
            <person name="Garnes J."/>
            <person name="Gnirke A."/>
            <person name="Hawes A."/>
            <person name="Hernandez J."/>
            <person name="Hines S."/>
            <person name="Holder M."/>
            <person name="Hume J."/>
            <person name="Jhangiani S.N."/>
            <person name="Joshi V."/>
            <person name="Khan Z.M."/>
            <person name="Jackson L."/>
            <person name="Kovar C."/>
            <person name="Kowis A."/>
            <person name="Lee S."/>
            <person name="Lewis L.R."/>
            <person name="Margolis J."/>
            <person name="Morgan M."/>
            <person name="Nazareth L.V."/>
            <person name="Nguyen N."/>
            <person name="Okwuonu G."/>
            <person name="Parker D."/>
            <person name="Richards S."/>
            <person name="Ruiz S.J."/>
            <person name="Santibanez J."/>
            <person name="Savard J."/>
            <person name="Scherer S.E."/>
            <person name="Schneider B."/>
            <person name="Sodergren E."/>
            <person name="Tautz D."/>
            <person name="Vattahil S."/>
            <person name="Villasana D."/>
            <person name="White C.S."/>
            <person name="Wright R."/>
            <person name="Park Y."/>
            <person name="Beeman R.W."/>
            <person name="Lord J."/>
            <person name="Oppert B."/>
            <person name="Lorenzen M."/>
            <person name="Brown S."/>
            <person name="Wang L."/>
            <person name="Savard J."/>
            <person name="Tautz D."/>
            <person name="Richards S."/>
            <person name="Weinstock G."/>
            <person name="Gibbs R.A."/>
            <person name="Liu Y."/>
            <person name="Worley K."/>
            <person name="Weinstock G."/>
            <person name="Elsik C.G."/>
            <person name="Reese J.T."/>
            <person name="Elhaik E."/>
            <person name="Landan G."/>
            <person name="Graur D."/>
            <person name="Arensburger P."/>
            <person name="Atkinson P."/>
            <person name="Beeman R.W."/>
            <person name="Beidler J."/>
            <person name="Brown S.J."/>
            <person name="Demuth J.P."/>
            <person name="Drury D.W."/>
            <person name="Du Y.Z."/>
            <person name="Fujiwara H."/>
            <person name="Lorenzen M."/>
            <person name="Maselli V."/>
            <person name="Osanai M."/>
            <person name="Park Y."/>
            <person name="Robertson H.M."/>
            <person name="Tu Z."/>
            <person name="Wang J.J."/>
            <person name="Wang S."/>
            <person name="Richards S."/>
            <person name="Song H."/>
            <person name="Zhang L."/>
            <person name="Sodergren E."/>
            <person name="Werner D."/>
            <person name="Stanke M."/>
            <person name="Morgenstern B."/>
            <person name="Solovyev V."/>
            <person name="Kosarev P."/>
            <person name="Brown G."/>
            <person name="Chen H.C."/>
            <person name="Ermolaeva O."/>
            <person name="Hlavina W."/>
            <person name="Kapustin Y."/>
            <person name="Kiryutin B."/>
            <person name="Kitts P."/>
            <person name="Maglott D."/>
            <person name="Pruitt K."/>
            <person name="Sapojnikov V."/>
            <person name="Souvorov A."/>
            <person name="Mackey A.J."/>
            <person name="Waterhouse R.M."/>
            <person name="Wyder S."/>
            <person name="Zdobnov E.M."/>
            <person name="Zdobnov E.M."/>
            <person name="Wyder S."/>
            <person name="Kriventseva E.V."/>
            <person name="Kadowaki T."/>
            <person name="Bork P."/>
            <person name="Aranda M."/>
            <person name="Bao R."/>
            <person name="Beermann A."/>
            <person name="Berns N."/>
            <person name="Bolognesi R."/>
            <person name="Bonneton F."/>
            <person name="Bopp D."/>
            <person name="Brown S.J."/>
            <person name="Bucher G."/>
            <person name="Butts T."/>
            <person name="Chaumot A."/>
            <person name="Denell R.E."/>
            <person name="Ferrier D.E."/>
            <person name="Friedrich M."/>
            <person name="Gordon C.M."/>
            <person name="Jindra M."/>
            <person name="Klingler M."/>
            <person name="Lan Q."/>
            <person name="Lattorff H.M."/>
            <person name="Laudet V."/>
            <person name="von Levetsow C."/>
            <person name="Liu Z."/>
            <person name="Lutz R."/>
            <person name="Lynch J.A."/>
            <person name="da Fonseca R.N."/>
            <person name="Posnien N."/>
            <person name="Reuter R."/>
            <person name="Roth S."/>
            <person name="Savard J."/>
            <person name="Schinko J.B."/>
            <person name="Schmitt C."/>
            <person name="Schoppmeier M."/>
            <person name="Schroder R."/>
            <person name="Shippy T.D."/>
            <person name="Simonnet F."/>
            <person name="Marques-Souza H."/>
            <person name="Tautz D."/>
            <person name="Tomoyasu Y."/>
            <person name="Trauner J."/>
            <person name="Van der Zee M."/>
            <person name="Vervoort M."/>
            <person name="Wittkopp N."/>
            <person name="Wimmer E.A."/>
            <person name="Yang X."/>
            <person name="Jones A.K."/>
            <person name="Sattelle D.B."/>
            <person name="Ebert P.R."/>
            <person name="Nelson D."/>
            <person name="Scott J.G."/>
            <person name="Beeman R.W."/>
            <person name="Muthukrishnan S."/>
            <person name="Kramer K.J."/>
            <person name="Arakane Y."/>
            <person name="Beeman R.W."/>
            <person name="Zhu Q."/>
            <person name="Hogenkamp D."/>
            <person name="Dixit R."/>
            <person name="Oppert B."/>
            <person name="Jiang H."/>
            <person name="Zou Z."/>
            <person name="Marshall J."/>
            <person name="Elpidina E."/>
            <person name="Vinokurov K."/>
            <person name="Oppert C."/>
            <person name="Zou Z."/>
            <person name="Evans J."/>
            <person name="Lu Z."/>
            <person name="Zhao P."/>
            <person name="Sumathipala N."/>
            <person name="Altincicek B."/>
            <person name="Vilcinskas A."/>
            <person name="Williams M."/>
            <person name="Hultmark D."/>
            <person name="Hetru C."/>
            <person name="Jiang H."/>
            <person name="Grimmelikhuijzen C.J."/>
            <person name="Hauser F."/>
            <person name="Cazzamali G."/>
            <person name="Williamson M."/>
            <person name="Park Y."/>
            <person name="Li B."/>
            <person name="Tanaka Y."/>
            <person name="Predel R."/>
            <person name="Neupert S."/>
            <person name="Schachtner J."/>
            <person name="Verleyen P."/>
            <person name="Raible F."/>
            <person name="Bork P."/>
            <person name="Friedrich M."/>
            <person name="Walden K.K."/>
            <person name="Robertson H.M."/>
            <person name="Angeli S."/>
            <person name="Foret S."/>
            <person name="Bucher G."/>
            <person name="Schuetz S."/>
            <person name="Maleszka R."/>
            <person name="Wimmer E.A."/>
            <person name="Beeman R.W."/>
            <person name="Lorenzen M."/>
            <person name="Tomoyasu Y."/>
            <person name="Miller S.C."/>
            <person name="Grossmann D."/>
            <person name="Bucher G."/>
        </authorList>
    </citation>
    <scope>NUCLEOTIDE SEQUENCE [LARGE SCALE GENOMIC DNA]</scope>
    <source>
        <strain evidence="15 16">Georgia GA2</strain>
    </source>
</reference>
<dbReference type="PANTHER" id="PTHR24292:SF100">
    <property type="entry name" value="CYTOCHROME P450 6A16, ISOFORM B-RELATED"/>
    <property type="match status" value="1"/>
</dbReference>
<dbReference type="GO" id="GO:0016705">
    <property type="term" value="F:oxidoreductase activity, acting on paired donors, with incorporation or reduction of molecular oxygen"/>
    <property type="evidence" value="ECO:0007669"/>
    <property type="project" value="InterPro"/>
</dbReference>
<evidence type="ECO:0000256" key="6">
    <source>
        <dbReference type="ARBA" id="ARBA00022723"/>
    </source>
</evidence>
<dbReference type="EMBL" id="KQ971343">
    <property type="protein sequence ID" value="KYB27210.1"/>
    <property type="molecule type" value="Genomic_DNA"/>
</dbReference>
<dbReference type="GO" id="GO:0005789">
    <property type="term" value="C:endoplasmic reticulum membrane"/>
    <property type="evidence" value="ECO:0007669"/>
    <property type="project" value="UniProtKB-SubCell"/>
</dbReference>
<dbReference type="InterPro" id="IPR017972">
    <property type="entry name" value="Cyt_P450_CS"/>
</dbReference>
<proteinExistence type="inferred from homology"/>
<keyword evidence="11" id="KW-0503">Monooxygenase</keyword>
<evidence type="ECO:0000256" key="8">
    <source>
        <dbReference type="ARBA" id="ARBA00022848"/>
    </source>
</evidence>
<evidence type="ECO:0000256" key="12">
    <source>
        <dbReference type="ARBA" id="ARBA00023136"/>
    </source>
</evidence>
<accession>A0A139WGT7</accession>
<reference evidence="15 16" key="2">
    <citation type="journal article" date="2010" name="Nucleic Acids Res.">
        <title>BeetleBase in 2010: revisions to provide comprehensive genomic information for Tribolium castaneum.</title>
        <authorList>
            <person name="Kim H.S."/>
            <person name="Murphy T."/>
            <person name="Xia J."/>
            <person name="Caragea D."/>
            <person name="Park Y."/>
            <person name="Beeman R.W."/>
            <person name="Lorenzen M.D."/>
            <person name="Butcher S."/>
            <person name="Manak J.R."/>
            <person name="Brown S.J."/>
        </authorList>
    </citation>
    <scope>GENOME REANNOTATION</scope>
    <source>
        <strain evidence="15 16">Georgia GA2</strain>
    </source>
</reference>
<evidence type="ECO:0000256" key="14">
    <source>
        <dbReference type="SAM" id="Phobius"/>
    </source>
</evidence>
<comment type="similarity">
    <text evidence="4">Belongs to the cytochrome P450 family.</text>
</comment>
<evidence type="ECO:0000256" key="7">
    <source>
        <dbReference type="ARBA" id="ARBA00022824"/>
    </source>
</evidence>
<keyword evidence="7" id="KW-0256">Endoplasmic reticulum</keyword>
<dbReference type="FunFam" id="1.10.630.10:FF:000182">
    <property type="entry name" value="Cytochrome P450 3A4"/>
    <property type="match status" value="1"/>
</dbReference>
<evidence type="ECO:0000256" key="2">
    <source>
        <dbReference type="ARBA" id="ARBA00004174"/>
    </source>
</evidence>
<dbReference type="PRINTS" id="PR00463">
    <property type="entry name" value="EP450I"/>
</dbReference>
<evidence type="ECO:0000256" key="13">
    <source>
        <dbReference type="PIRSR" id="PIRSR602401-1"/>
    </source>
</evidence>
<dbReference type="SUPFAM" id="SSF48264">
    <property type="entry name" value="Cytochrome P450"/>
    <property type="match status" value="2"/>
</dbReference>
<dbReference type="AlphaFoldDB" id="A0A139WGT7"/>
<dbReference type="PRINTS" id="PR00385">
    <property type="entry name" value="P450"/>
</dbReference>
<dbReference type="InterPro" id="IPR050476">
    <property type="entry name" value="Insect_CytP450_Detox"/>
</dbReference>
<feature type="binding site" description="axial binding residue" evidence="13">
    <location>
        <position position="870"/>
    </location>
    <ligand>
        <name>heme</name>
        <dbReference type="ChEBI" id="CHEBI:30413"/>
    </ligand>
    <ligandPart>
        <name>Fe</name>
        <dbReference type="ChEBI" id="CHEBI:18248"/>
    </ligandPart>
</feature>
<feature type="transmembrane region" description="Helical" evidence="14">
    <location>
        <begin position="12"/>
        <end position="31"/>
    </location>
</feature>
<dbReference type="PROSITE" id="PS00086">
    <property type="entry name" value="CYTOCHROME_P450"/>
    <property type="match status" value="1"/>
</dbReference>
<dbReference type="CDD" id="cd11056">
    <property type="entry name" value="CYP6-like"/>
    <property type="match status" value="2"/>
</dbReference>
<organism evidence="15 16">
    <name type="scientific">Tribolium castaneum</name>
    <name type="common">Red flour beetle</name>
    <dbReference type="NCBI Taxonomy" id="7070"/>
    <lineage>
        <taxon>Eukaryota</taxon>
        <taxon>Metazoa</taxon>
        <taxon>Ecdysozoa</taxon>
        <taxon>Arthropoda</taxon>
        <taxon>Hexapoda</taxon>
        <taxon>Insecta</taxon>
        <taxon>Pterygota</taxon>
        <taxon>Neoptera</taxon>
        <taxon>Endopterygota</taxon>
        <taxon>Coleoptera</taxon>
        <taxon>Polyphaga</taxon>
        <taxon>Cucujiformia</taxon>
        <taxon>Tenebrionidae</taxon>
        <taxon>Tenebrionidae incertae sedis</taxon>
        <taxon>Tribolium</taxon>
    </lineage>
</organism>
<dbReference type="Proteomes" id="UP000007266">
    <property type="component" value="Linkage group 5"/>
</dbReference>
<evidence type="ECO:0000256" key="10">
    <source>
        <dbReference type="ARBA" id="ARBA00023004"/>
    </source>
</evidence>
<comment type="subcellular location">
    <subcellularLocation>
        <location evidence="3">Endoplasmic reticulum membrane</location>
        <topology evidence="3">Peripheral membrane protein</topology>
    </subcellularLocation>
    <subcellularLocation>
        <location evidence="2">Microsome membrane</location>
        <topology evidence="2">Peripheral membrane protein</topology>
    </subcellularLocation>
</comment>
<evidence type="ECO:0000256" key="5">
    <source>
        <dbReference type="ARBA" id="ARBA00022617"/>
    </source>
</evidence>
<evidence type="ECO:0000256" key="3">
    <source>
        <dbReference type="ARBA" id="ARBA00004406"/>
    </source>
</evidence>
<dbReference type="GO" id="GO:0005506">
    <property type="term" value="F:iron ion binding"/>
    <property type="evidence" value="ECO:0007669"/>
    <property type="project" value="InterPro"/>
</dbReference>
<gene>
    <name evidence="15" type="primary">AUGUSTUS-3.0.2_33142</name>
    <name evidence="15" type="ORF">TcasGA2_TC033142</name>
</gene>
<dbReference type="eggNOG" id="KOG0158">
    <property type="taxonomic scope" value="Eukaryota"/>
</dbReference>
<keyword evidence="9" id="KW-0560">Oxidoreductase</keyword>
<evidence type="ECO:0000256" key="11">
    <source>
        <dbReference type="ARBA" id="ARBA00023033"/>
    </source>
</evidence>
<keyword evidence="10 13" id="KW-0408">Iron</keyword>
<dbReference type="GO" id="GO:0004497">
    <property type="term" value="F:monooxygenase activity"/>
    <property type="evidence" value="ECO:0007669"/>
    <property type="project" value="UniProtKB-KW"/>
</dbReference>
<dbReference type="InterPro" id="IPR036396">
    <property type="entry name" value="Cyt_P450_sf"/>
</dbReference>
<keyword evidence="6 13" id="KW-0479">Metal-binding</keyword>
<dbReference type="FunFam" id="1.10.630.10:FF:000042">
    <property type="entry name" value="Cytochrome P450"/>
    <property type="match status" value="1"/>
</dbReference>
<dbReference type="PANTHER" id="PTHR24292">
    <property type="entry name" value="CYTOCHROME P450"/>
    <property type="match status" value="1"/>
</dbReference>
<evidence type="ECO:0000256" key="1">
    <source>
        <dbReference type="ARBA" id="ARBA00001971"/>
    </source>
</evidence>
<dbReference type="InterPro" id="IPR002401">
    <property type="entry name" value="Cyt_P450_E_grp-I"/>
</dbReference>
<dbReference type="Gene3D" id="1.10.630.10">
    <property type="entry name" value="Cytochrome P450"/>
    <property type="match status" value="2"/>
</dbReference>
<evidence type="ECO:0000313" key="16">
    <source>
        <dbReference type="Proteomes" id="UP000007266"/>
    </source>
</evidence>
<dbReference type="Pfam" id="PF00067">
    <property type="entry name" value="p450"/>
    <property type="match status" value="2"/>
</dbReference>
<keyword evidence="8" id="KW-0492">Microsome</keyword>
<keyword evidence="14" id="KW-0812">Transmembrane</keyword>
<keyword evidence="14" id="KW-1133">Transmembrane helix</keyword>
<name>A0A139WGT7_TRICA</name>
<evidence type="ECO:0000313" key="15">
    <source>
        <dbReference type="EMBL" id="KYB27210.1"/>
    </source>
</evidence>
<keyword evidence="12 14" id="KW-0472">Membrane</keyword>
<keyword evidence="16" id="KW-1185">Reference proteome</keyword>
<evidence type="ECO:0000256" key="4">
    <source>
        <dbReference type="ARBA" id="ARBA00010617"/>
    </source>
</evidence>
<keyword evidence="5 13" id="KW-0349">Heme</keyword>
<dbReference type="GO" id="GO:0020037">
    <property type="term" value="F:heme binding"/>
    <property type="evidence" value="ECO:0007669"/>
    <property type="project" value="InterPro"/>
</dbReference>
<sequence length="927" mass="106720">MFKFDVFNTGVFELVCLFISLSIVSWYLYYIHCFNYWKKKQVPTHPPQFPAGNILKPVLGRENLFISVENYYKEFKRKGYKHAGLYFLNGPVYLPIDPEIVKSILTTDFDHFIDRGVFVDEQNFPLSAHLFSIKGSKWRSLRTKLSPTFSSGKLKTMYEIFMKMTQNFIETLEPKAGRKEDINIKYIAANFTADIIFSTAFGLEGNTLQYPDSKLGNLAKNLFNPSTWIVIKSLALEGLQNPGSILRAFISNKSIEEFFVDLVKKTVKHRDENKVVRKDFLSLLLEIRDREGLSFNEIVAQCFLFFLAGFETSSQTISYTIHSLAYNQDVQDKLRKEIVDNLGSDFTKYTYDDVLKLPYLDKVFNETLRLYPVLGFLNRICVKPYKVPGTDVVLDVGTPVLISTLGLQRDPEYFPNPFKFDPERFSEDNSQVPFTFMPFGEGPRFCIVSWYLYYVHCFNYWKKKQVPTHPPTFPTGNILKSVLGKENIFITIENYYKEFKRKGHKHAGLYFFNGPVYLPIDPEIVKSIMTTDFEHFVDRGVFVDEKNFPLSAHLFSIKGSKWRNLRTKLSPTFSSGKLKTMYEIFMKMTQNFIETLEPKAGRKEDINIKYIAANFTADIIFSTAFGLEGNTLQNPDSKLGNVVQNLFNPSTWIVIKSLALEGLKNPGGIVRAFISDKALEEFFVNLVKNTVKHRDENKIVRNDFLSLLLEIRDKEGLSFNEIVAQCFLFFLAGYDTSAQTISYCIHSLAYNEDIQDKLRKEILDNLGSDYTKYTYDNVLKLPYLEQVLNETLRLYPVLGFFNRICVKPYKVPGTNVVLDVGTPVLIPTLGLQRDPEYFPDPLKFDPDRFRKDNSLVPFTFMPFGEGPRFCIGMRYGKLQTKLGVASLLSQFKFKPSPETPELIKPENFSKSLSLVPVKGVTVKIEKL</sequence>
<protein>
    <submittedName>
        <fullName evidence="15">Putative cytochrome P450 6a23-like Protein</fullName>
    </submittedName>
</protein>
<dbReference type="OMA" id="FLLYKWG"/>